<gene>
    <name evidence="1" type="ORF">F7645_12025</name>
</gene>
<sequence>MAGKQNKIVASFSSAKGNSLDIIFPDEEIKGTGPRFVNVSFAQRVAASLNTIFKKKFKITYNVFCVEELIITKPLNLRPEVTNIFNLENAFLNDAITEADIFLV</sequence>
<comment type="caution">
    <text evidence="1">The sequence shown here is derived from an EMBL/GenBank/DDBJ whole genome shotgun (WGS) entry which is preliminary data.</text>
</comment>
<dbReference type="EMBL" id="WXXV01000024">
    <property type="protein sequence ID" value="MBE7696147.1"/>
    <property type="molecule type" value="Genomic_DNA"/>
</dbReference>
<dbReference type="AlphaFoldDB" id="A0AAP1RHT6"/>
<accession>A0AAP1RHT6</accession>
<proteinExistence type="predicted"/>
<protein>
    <submittedName>
        <fullName evidence="1">Uncharacterized protein</fullName>
    </submittedName>
</protein>
<evidence type="ECO:0000313" key="1">
    <source>
        <dbReference type="EMBL" id="MBE7696147.1"/>
    </source>
</evidence>
<dbReference type="Proteomes" id="UP000806077">
    <property type="component" value="Unassembled WGS sequence"/>
</dbReference>
<evidence type="ECO:0000313" key="2">
    <source>
        <dbReference type="Proteomes" id="UP000806077"/>
    </source>
</evidence>
<keyword evidence="2" id="KW-1185">Reference proteome</keyword>
<organism evidence="1 2">
    <name type="scientific">Tenacibaculum finnmarkense genomovar finnmarkense</name>
    <dbReference type="NCBI Taxonomy" id="1458503"/>
    <lineage>
        <taxon>Bacteria</taxon>
        <taxon>Pseudomonadati</taxon>
        <taxon>Bacteroidota</taxon>
        <taxon>Flavobacteriia</taxon>
        <taxon>Flavobacteriales</taxon>
        <taxon>Flavobacteriaceae</taxon>
        <taxon>Tenacibaculum</taxon>
        <taxon>Tenacibaculum finnmarkense</taxon>
    </lineage>
</organism>
<dbReference type="RefSeq" id="WP_101955913.1">
    <property type="nucleotide sequence ID" value="NZ_JAJHTL010000024.1"/>
</dbReference>
<reference evidence="1 2" key="1">
    <citation type="journal article" date="2020" name="Int. J. Syst. Evol. Microbiol.">
        <title>Tenacibaculum piscium sp. nov., isolated from skin ulcers of sea-farmed fish, and description of Tenacibaculum finnmarkense sp. nov. with subdivision into genomovars finnmarkense and ulcerans.</title>
        <authorList>
            <person name="Olsen A.B."/>
            <person name="Spilsberg B."/>
            <person name="Nilsen H.K."/>
            <person name="Lagesen K."/>
            <person name="Gulla S."/>
            <person name="Avendano-Herrera R."/>
            <person name="Irgang R."/>
            <person name="Duchaud E."/>
            <person name="Colquhoun D.J."/>
        </authorList>
    </citation>
    <scope>NUCLEOTIDE SEQUENCE [LARGE SCALE GENOMIC DNA]</scope>
    <source>
        <strain evidence="1 2">TNO037</strain>
    </source>
</reference>
<name>A0AAP1RHT6_9FLAO</name>